<protein>
    <submittedName>
        <fullName evidence="6">Alpha-ketoglutarate-dependent taurine dioxygenase</fullName>
    </submittedName>
</protein>
<reference evidence="6 7" key="1">
    <citation type="submission" date="2019-03" db="EMBL/GenBank/DDBJ databases">
        <title>Genomic Encyclopedia of Archaeal and Bacterial Type Strains, Phase II (KMG-II): from individual species to whole genera.</title>
        <authorList>
            <person name="Goeker M."/>
        </authorList>
    </citation>
    <scope>NUCLEOTIDE SEQUENCE [LARGE SCALE GENOMIC DNA]</scope>
    <source>
        <strain evidence="6 7">DSM 45499</strain>
    </source>
</reference>
<evidence type="ECO:0000313" key="7">
    <source>
        <dbReference type="Proteomes" id="UP000294927"/>
    </source>
</evidence>
<proteinExistence type="predicted"/>
<organism evidence="6 7">
    <name type="scientific">Actinophytocola oryzae</name>
    <dbReference type="NCBI Taxonomy" id="502181"/>
    <lineage>
        <taxon>Bacteria</taxon>
        <taxon>Bacillati</taxon>
        <taxon>Actinomycetota</taxon>
        <taxon>Actinomycetes</taxon>
        <taxon>Pseudonocardiales</taxon>
        <taxon>Pseudonocardiaceae</taxon>
    </lineage>
</organism>
<dbReference type="GO" id="GO:0017000">
    <property type="term" value="P:antibiotic biosynthetic process"/>
    <property type="evidence" value="ECO:0007669"/>
    <property type="project" value="UniProtKB-KW"/>
</dbReference>
<dbReference type="InterPro" id="IPR003819">
    <property type="entry name" value="TauD/TfdA-like"/>
</dbReference>
<sequence length="290" mass="31039">MSVWRVDSLSLDTTDDLAFCLVADVLDRSLGGQAGMLDSWTRYRVDSQDHDMAAGLVAELASHGLVLLDDVTSADHLLRLAHSIATIVPHRDSDASGLTAIADIGEQMRSGFAGFSACALNPHTDRSGIVNPPALLMMACGQPASTGGECVVIDGKAVYDDLAESQPKAAKAFGAPQSVLFGGASGCLSSVFSSTGDRITVRLRLDELAQFSPETTRWLPVLRAATDRHATMFRLNTGQGYILDNHRWLHGRRAFTGQRLMYRVNGNPLPYLGITPGFRPARTLAPGSST</sequence>
<evidence type="ECO:0000256" key="3">
    <source>
        <dbReference type="ARBA" id="ARBA00023004"/>
    </source>
</evidence>
<dbReference type="PANTHER" id="PTHR10696">
    <property type="entry name" value="GAMMA-BUTYROBETAINE HYDROXYLASE-RELATED"/>
    <property type="match status" value="1"/>
</dbReference>
<accession>A0A4R7VVT8</accession>
<comment type="cofactor">
    <cofactor evidence="1">
        <name>Fe(2+)</name>
        <dbReference type="ChEBI" id="CHEBI:29033"/>
    </cofactor>
</comment>
<evidence type="ECO:0000313" key="6">
    <source>
        <dbReference type="EMBL" id="TDV53755.1"/>
    </source>
</evidence>
<keyword evidence="3" id="KW-0408">Iron</keyword>
<dbReference type="PANTHER" id="PTHR10696:SF56">
    <property type="entry name" value="TAUD_TFDA-LIKE DOMAIN-CONTAINING PROTEIN"/>
    <property type="match status" value="1"/>
</dbReference>
<evidence type="ECO:0000259" key="5">
    <source>
        <dbReference type="Pfam" id="PF02668"/>
    </source>
</evidence>
<keyword evidence="6" id="KW-0223">Dioxygenase</keyword>
<dbReference type="SUPFAM" id="SSF51197">
    <property type="entry name" value="Clavaminate synthase-like"/>
    <property type="match status" value="1"/>
</dbReference>
<comment type="caution">
    <text evidence="6">The sequence shown here is derived from an EMBL/GenBank/DDBJ whole genome shotgun (WGS) entry which is preliminary data.</text>
</comment>
<evidence type="ECO:0000256" key="2">
    <source>
        <dbReference type="ARBA" id="ARBA00023002"/>
    </source>
</evidence>
<evidence type="ECO:0000256" key="4">
    <source>
        <dbReference type="ARBA" id="ARBA00023194"/>
    </source>
</evidence>
<feature type="domain" description="TauD/TfdA-like" evidence="5">
    <location>
        <begin position="218"/>
        <end position="264"/>
    </location>
</feature>
<gene>
    <name evidence="6" type="ORF">CLV71_104223</name>
</gene>
<name>A0A4R7VVT8_9PSEU</name>
<keyword evidence="7" id="KW-1185">Reference proteome</keyword>
<dbReference type="Gene3D" id="3.60.130.10">
    <property type="entry name" value="Clavaminate synthase-like"/>
    <property type="match status" value="1"/>
</dbReference>
<keyword evidence="2" id="KW-0560">Oxidoreductase</keyword>
<dbReference type="AlphaFoldDB" id="A0A4R7VVT8"/>
<dbReference type="Pfam" id="PF02668">
    <property type="entry name" value="TauD"/>
    <property type="match status" value="2"/>
</dbReference>
<feature type="domain" description="TauD/TfdA-like" evidence="5">
    <location>
        <begin position="53"/>
        <end position="175"/>
    </location>
</feature>
<evidence type="ECO:0000256" key="1">
    <source>
        <dbReference type="ARBA" id="ARBA00001954"/>
    </source>
</evidence>
<dbReference type="InterPro" id="IPR042098">
    <property type="entry name" value="TauD-like_sf"/>
</dbReference>
<dbReference type="InterPro" id="IPR050411">
    <property type="entry name" value="AlphaKG_dependent_hydroxylases"/>
</dbReference>
<dbReference type="GO" id="GO:0051213">
    <property type="term" value="F:dioxygenase activity"/>
    <property type="evidence" value="ECO:0007669"/>
    <property type="project" value="UniProtKB-KW"/>
</dbReference>
<dbReference type="EMBL" id="SOCP01000004">
    <property type="protein sequence ID" value="TDV53755.1"/>
    <property type="molecule type" value="Genomic_DNA"/>
</dbReference>
<dbReference type="Proteomes" id="UP000294927">
    <property type="component" value="Unassembled WGS sequence"/>
</dbReference>
<keyword evidence="4" id="KW-0045">Antibiotic biosynthesis</keyword>